<organism evidence="2 3">
    <name type="scientific">Cohnella pontilimi</name>
    <dbReference type="NCBI Taxonomy" id="2564100"/>
    <lineage>
        <taxon>Bacteria</taxon>
        <taxon>Bacillati</taxon>
        <taxon>Bacillota</taxon>
        <taxon>Bacilli</taxon>
        <taxon>Bacillales</taxon>
        <taxon>Paenibacillaceae</taxon>
        <taxon>Cohnella</taxon>
    </lineage>
</organism>
<keyword evidence="2" id="KW-0808">Transferase</keyword>
<dbReference type="InterPro" id="IPR000182">
    <property type="entry name" value="GNAT_dom"/>
</dbReference>
<evidence type="ECO:0000313" key="3">
    <source>
        <dbReference type="Proteomes" id="UP000309673"/>
    </source>
</evidence>
<dbReference type="EMBL" id="SUPK01000008">
    <property type="protein sequence ID" value="TJY40831.1"/>
    <property type="molecule type" value="Genomic_DNA"/>
</dbReference>
<comment type="caution">
    <text evidence="2">The sequence shown here is derived from an EMBL/GenBank/DDBJ whole genome shotgun (WGS) entry which is preliminary data.</text>
</comment>
<dbReference type="Proteomes" id="UP000309673">
    <property type="component" value="Unassembled WGS sequence"/>
</dbReference>
<dbReference type="PROSITE" id="PS51186">
    <property type="entry name" value="GNAT"/>
    <property type="match status" value="1"/>
</dbReference>
<dbReference type="Gene3D" id="3.40.630.30">
    <property type="match status" value="1"/>
</dbReference>
<dbReference type="PANTHER" id="PTHR43233:SF1">
    <property type="entry name" value="FAMILY N-ACETYLTRANSFERASE, PUTATIVE (AFU_ORTHOLOGUE AFUA_6G03350)-RELATED"/>
    <property type="match status" value="1"/>
</dbReference>
<sequence length="139" mass="15348">MSMPSQDVEIVYEVPAPEEYVAIRDRAGMSGKEVAAAEIGLRHSLHCVALRKEGRLIGMGRVIGDGGCFFQVVDVVVDPDHQGRGLGKLIMSEINKYLNEHAPKSAYVSLIADVPADKLYQQFGFLYTAPKSLGMYKRY</sequence>
<dbReference type="PANTHER" id="PTHR43233">
    <property type="entry name" value="FAMILY N-ACETYLTRANSFERASE, PUTATIVE (AFU_ORTHOLOGUE AFUA_6G03350)-RELATED"/>
    <property type="match status" value="1"/>
</dbReference>
<name>A0A4U0F880_9BACL</name>
<reference evidence="2 3" key="1">
    <citation type="submission" date="2019-04" db="EMBL/GenBank/DDBJ databases">
        <title>Cohnella sp. nov., isolated from soil.</title>
        <authorList>
            <person name="Kim W."/>
        </authorList>
    </citation>
    <scope>NUCLEOTIDE SEQUENCE [LARGE SCALE GENOMIC DNA]</scope>
    <source>
        <strain evidence="2 3">CAU 1483</strain>
    </source>
</reference>
<dbReference type="Pfam" id="PF13673">
    <property type="entry name" value="Acetyltransf_10"/>
    <property type="match status" value="1"/>
</dbReference>
<gene>
    <name evidence="2" type="ORF">E5161_16970</name>
</gene>
<dbReference type="InterPro" id="IPR053144">
    <property type="entry name" value="Acetyltransferase_Butenolide"/>
</dbReference>
<protein>
    <submittedName>
        <fullName evidence="2">GNAT family N-acetyltransferase</fullName>
    </submittedName>
</protein>
<dbReference type="OrthoDB" id="9775804at2"/>
<proteinExistence type="predicted"/>
<keyword evidence="3" id="KW-1185">Reference proteome</keyword>
<dbReference type="SUPFAM" id="SSF55729">
    <property type="entry name" value="Acyl-CoA N-acyltransferases (Nat)"/>
    <property type="match status" value="1"/>
</dbReference>
<dbReference type="InterPro" id="IPR016181">
    <property type="entry name" value="Acyl_CoA_acyltransferase"/>
</dbReference>
<evidence type="ECO:0000313" key="2">
    <source>
        <dbReference type="EMBL" id="TJY40831.1"/>
    </source>
</evidence>
<evidence type="ECO:0000259" key="1">
    <source>
        <dbReference type="PROSITE" id="PS51186"/>
    </source>
</evidence>
<accession>A0A4U0F880</accession>
<dbReference type="RefSeq" id="WP_136779026.1">
    <property type="nucleotide sequence ID" value="NZ_SUPK01000008.1"/>
</dbReference>
<dbReference type="GO" id="GO:0016747">
    <property type="term" value="F:acyltransferase activity, transferring groups other than amino-acyl groups"/>
    <property type="evidence" value="ECO:0007669"/>
    <property type="project" value="InterPro"/>
</dbReference>
<feature type="domain" description="N-acetyltransferase" evidence="1">
    <location>
        <begin position="1"/>
        <end position="139"/>
    </location>
</feature>
<dbReference type="AlphaFoldDB" id="A0A4U0F880"/>